<dbReference type="SUPFAM" id="SSF55681">
    <property type="entry name" value="Class II aaRS and biotin synthetases"/>
    <property type="match status" value="1"/>
</dbReference>
<evidence type="ECO:0000256" key="8">
    <source>
        <dbReference type="ARBA" id="ARBA00022917"/>
    </source>
</evidence>
<evidence type="ECO:0000256" key="5">
    <source>
        <dbReference type="ARBA" id="ARBA00022598"/>
    </source>
</evidence>
<comment type="similarity">
    <text evidence="2">Belongs to the class-II aminoacyl-tRNA synthetase family.</text>
</comment>
<dbReference type="PIRSF" id="PIRSF039101">
    <property type="entry name" value="LysRS2"/>
    <property type="match status" value="1"/>
</dbReference>
<sequence>MMLQRVWKQAKPARMGLLCGQQDLRKLLHTDDAPQDNEQGHERFDRISNYVRYPNHFPVTMTVKDFNAKYDGLPAKARETDDPVSLAGRITSIRSASKKLVFLDISNDGHDVQVLAEKKYFQGDDVANNDTEFEHVHESLRRGDIIGIHGFPGKSGKGELSIIPRGISVLSPCVLPIPNSKYGIKEPDIRFRQKYLDLLTNRGVRDIFATRAKVIRHIRRYLEDLDFIEVETPILCTSAGGAAAKPFTTESRALNTKLYLRIAPELYLKQLVIGGMDRVFEIGKVFRNEGVDQSHNPEFTMCEFYQAYADYNDLMATAEDMLSGLVKSLKNSYVVESSEHGAIDFTPPFKRISIVPGIEAAINDKLPSMLDPDLIAKLLDICHRHDVPCPAPHTAPRILDCLVGHFLEPQCTSPTFLIDHPVVLSPLAKAHRHNAELTERFELFVAGKELCNAYTELNDPDEQRLRFQAQGADRDLGDQEAHVKDEAFCTALEYGLPPTGGFGIGIDRLVMLLAGVPHIREVILFPTMKPDHHHNQS</sequence>
<dbReference type="PANTHER" id="PTHR42918:SF9">
    <property type="entry name" value="LYSINE--TRNA LIGASE"/>
    <property type="match status" value="1"/>
</dbReference>
<evidence type="ECO:0000256" key="3">
    <source>
        <dbReference type="ARBA" id="ARBA00013166"/>
    </source>
</evidence>
<dbReference type="InterPro" id="IPR012340">
    <property type="entry name" value="NA-bd_OB-fold"/>
</dbReference>
<keyword evidence="5 14" id="KW-0436">Ligase</keyword>
<dbReference type="InterPro" id="IPR018149">
    <property type="entry name" value="Lys-tRNA-synth_II_C"/>
</dbReference>
<keyword evidence="7" id="KW-0067">ATP-binding</keyword>
<evidence type="ECO:0000256" key="6">
    <source>
        <dbReference type="ARBA" id="ARBA00022741"/>
    </source>
</evidence>
<keyword evidence="6" id="KW-0547">Nucleotide-binding</keyword>
<name>W4GBE2_APHAT</name>
<evidence type="ECO:0000256" key="12">
    <source>
        <dbReference type="RuleBase" id="RU003748"/>
    </source>
</evidence>
<dbReference type="InterPro" id="IPR004365">
    <property type="entry name" value="NA-bd_OB_tRNA"/>
</dbReference>
<dbReference type="GO" id="GO:0005829">
    <property type="term" value="C:cytosol"/>
    <property type="evidence" value="ECO:0007669"/>
    <property type="project" value="TreeGrafter"/>
</dbReference>
<evidence type="ECO:0000259" key="13">
    <source>
        <dbReference type="PROSITE" id="PS50862"/>
    </source>
</evidence>
<dbReference type="Pfam" id="PF01336">
    <property type="entry name" value="tRNA_anti-codon"/>
    <property type="match status" value="1"/>
</dbReference>
<evidence type="ECO:0000256" key="11">
    <source>
        <dbReference type="ARBA" id="ARBA00048573"/>
    </source>
</evidence>
<dbReference type="PANTHER" id="PTHR42918">
    <property type="entry name" value="LYSYL-TRNA SYNTHETASE"/>
    <property type="match status" value="1"/>
</dbReference>
<dbReference type="InterPro" id="IPR002313">
    <property type="entry name" value="Lys-tRNA-ligase_II"/>
</dbReference>
<dbReference type="InterPro" id="IPR044136">
    <property type="entry name" value="Lys-tRNA-ligase_II_N"/>
</dbReference>
<dbReference type="NCBIfam" id="NF001756">
    <property type="entry name" value="PRK00484.1"/>
    <property type="match status" value="1"/>
</dbReference>
<evidence type="ECO:0000256" key="1">
    <source>
        <dbReference type="ARBA" id="ARBA00004496"/>
    </source>
</evidence>
<protein>
    <recommendedName>
        <fullName evidence="3 12">Lysine--tRNA ligase</fullName>
        <ecNumber evidence="3 12">6.1.1.6</ecNumber>
    </recommendedName>
    <alternativeName>
        <fullName evidence="10 12">Lysyl-tRNA synthetase</fullName>
    </alternativeName>
</protein>
<dbReference type="CDD" id="cd04322">
    <property type="entry name" value="LysRS_N"/>
    <property type="match status" value="1"/>
</dbReference>
<dbReference type="PRINTS" id="PR00982">
    <property type="entry name" value="TRNASYNTHLYS"/>
</dbReference>
<dbReference type="Gene3D" id="3.30.930.10">
    <property type="entry name" value="Bira Bifunctional Protein, Domain 2"/>
    <property type="match status" value="1"/>
</dbReference>
<keyword evidence="9" id="KW-0030">Aminoacyl-tRNA synthetase</keyword>
<dbReference type="GO" id="GO:0006430">
    <property type="term" value="P:lysyl-tRNA aminoacylation"/>
    <property type="evidence" value="ECO:0007669"/>
    <property type="project" value="InterPro"/>
</dbReference>
<dbReference type="InterPro" id="IPR004364">
    <property type="entry name" value="Aa-tRNA-synt_II"/>
</dbReference>
<dbReference type="Gene3D" id="2.40.50.140">
    <property type="entry name" value="Nucleic acid-binding proteins"/>
    <property type="match status" value="1"/>
</dbReference>
<evidence type="ECO:0000256" key="4">
    <source>
        <dbReference type="ARBA" id="ARBA00022490"/>
    </source>
</evidence>
<dbReference type="FunFam" id="2.40.50.140:FF:000050">
    <property type="entry name" value="Lysine--tRNA ligase"/>
    <property type="match status" value="1"/>
</dbReference>
<comment type="catalytic activity">
    <reaction evidence="11 12">
        <text>tRNA(Lys) + L-lysine + ATP = L-lysyl-tRNA(Lys) + AMP + diphosphate</text>
        <dbReference type="Rhea" id="RHEA:20792"/>
        <dbReference type="Rhea" id="RHEA-COMP:9696"/>
        <dbReference type="Rhea" id="RHEA-COMP:9697"/>
        <dbReference type="ChEBI" id="CHEBI:30616"/>
        <dbReference type="ChEBI" id="CHEBI:32551"/>
        <dbReference type="ChEBI" id="CHEBI:33019"/>
        <dbReference type="ChEBI" id="CHEBI:78442"/>
        <dbReference type="ChEBI" id="CHEBI:78529"/>
        <dbReference type="ChEBI" id="CHEBI:456215"/>
        <dbReference type="EC" id="6.1.1.6"/>
    </reaction>
</comment>
<evidence type="ECO:0000256" key="9">
    <source>
        <dbReference type="ARBA" id="ARBA00023146"/>
    </source>
</evidence>
<evidence type="ECO:0000313" key="14">
    <source>
        <dbReference type="EMBL" id="ETV76394.1"/>
    </source>
</evidence>
<comment type="subcellular location">
    <subcellularLocation>
        <location evidence="1">Cytoplasm</location>
    </subcellularLocation>
</comment>
<dbReference type="STRING" id="112090.W4GBE2"/>
<feature type="domain" description="Aminoacyl-transfer RNA synthetases class-II family profile" evidence="13">
    <location>
        <begin position="208"/>
        <end position="530"/>
    </location>
</feature>
<dbReference type="Pfam" id="PF00152">
    <property type="entry name" value="tRNA-synt_2"/>
    <property type="match status" value="1"/>
</dbReference>
<organism evidence="14">
    <name type="scientific">Aphanomyces astaci</name>
    <name type="common">Crayfish plague agent</name>
    <dbReference type="NCBI Taxonomy" id="112090"/>
    <lineage>
        <taxon>Eukaryota</taxon>
        <taxon>Sar</taxon>
        <taxon>Stramenopiles</taxon>
        <taxon>Oomycota</taxon>
        <taxon>Saprolegniomycetes</taxon>
        <taxon>Saprolegniales</taxon>
        <taxon>Verrucalvaceae</taxon>
        <taxon>Aphanomyces</taxon>
    </lineage>
</organism>
<evidence type="ECO:0000256" key="7">
    <source>
        <dbReference type="ARBA" id="ARBA00022840"/>
    </source>
</evidence>
<dbReference type="SUPFAM" id="SSF50249">
    <property type="entry name" value="Nucleic acid-binding proteins"/>
    <property type="match status" value="1"/>
</dbReference>
<keyword evidence="4" id="KW-0963">Cytoplasm</keyword>
<dbReference type="FunFam" id="3.30.930.10:FF:000238">
    <property type="entry name" value="Lysine--tRNA ligase"/>
    <property type="match status" value="1"/>
</dbReference>
<accession>W4GBE2</accession>
<dbReference type="VEuPathDB" id="FungiDB:H257_09426"/>
<evidence type="ECO:0000256" key="2">
    <source>
        <dbReference type="ARBA" id="ARBA00008226"/>
    </source>
</evidence>
<dbReference type="GO" id="GO:0005524">
    <property type="term" value="F:ATP binding"/>
    <property type="evidence" value="ECO:0007669"/>
    <property type="project" value="UniProtKB-KW"/>
</dbReference>
<dbReference type="RefSeq" id="XP_009833939.1">
    <property type="nucleotide sequence ID" value="XM_009835637.1"/>
</dbReference>
<dbReference type="OrthoDB" id="21243at2759"/>
<dbReference type="InterPro" id="IPR034762">
    <property type="entry name" value="Lys-tRNA-ligase_II_bac/euk"/>
</dbReference>
<evidence type="ECO:0000256" key="10">
    <source>
        <dbReference type="ARBA" id="ARBA00030563"/>
    </source>
</evidence>
<dbReference type="NCBIfam" id="TIGR00499">
    <property type="entry name" value="lysS_bact"/>
    <property type="match status" value="1"/>
</dbReference>
<dbReference type="GO" id="GO:0000049">
    <property type="term" value="F:tRNA binding"/>
    <property type="evidence" value="ECO:0007669"/>
    <property type="project" value="TreeGrafter"/>
</dbReference>
<dbReference type="AlphaFoldDB" id="W4GBE2"/>
<proteinExistence type="inferred from homology"/>
<dbReference type="EC" id="6.1.1.6" evidence="3 12"/>
<dbReference type="CDD" id="cd00775">
    <property type="entry name" value="LysRS_core"/>
    <property type="match status" value="1"/>
</dbReference>
<dbReference type="GO" id="GO:0004824">
    <property type="term" value="F:lysine-tRNA ligase activity"/>
    <property type="evidence" value="ECO:0007669"/>
    <property type="project" value="UniProtKB-EC"/>
</dbReference>
<dbReference type="InterPro" id="IPR045864">
    <property type="entry name" value="aa-tRNA-synth_II/BPL/LPL"/>
</dbReference>
<dbReference type="InterPro" id="IPR006195">
    <property type="entry name" value="aa-tRNA-synth_II"/>
</dbReference>
<dbReference type="EMBL" id="KI913136">
    <property type="protein sequence ID" value="ETV76394.1"/>
    <property type="molecule type" value="Genomic_DNA"/>
</dbReference>
<reference evidence="14" key="1">
    <citation type="submission" date="2013-12" db="EMBL/GenBank/DDBJ databases">
        <title>The Genome Sequence of Aphanomyces astaci APO3.</title>
        <authorList>
            <consortium name="The Broad Institute Genomics Platform"/>
            <person name="Russ C."/>
            <person name="Tyler B."/>
            <person name="van West P."/>
            <person name="Dieguez-Uribeondo J."/>
            <person name="Young S.K."/>
            <person name="Zeng Q."/>
            <person name="Gargeya S."/>
            <person name="Fitzgerald M."/>
            <person name="Abouelleil A."/>
            <person name="Alvarado L."/>
            <person name="Chapman S.B."/>
            <person name="Gainer-Dewar J."/>
            <person name="Goldberg J."/>
            <person name="Griggs A."/>
            <person name="Gujja S."/>
            <person name="Hansen M."/>
            <person name="Howarth C."/>
            <person name="Imamovic A."/>
            <person name="Ireland A."/>
            <person name="Larimer J."/>
            <person name="McCowan C."/>
            <person name="Murphy C."/>
            <person name="Pearson M."/>
            <person name="Poon T.W."/>
            <person name="Priest M."/>
            <person name="Roberts A."/>
            <person name="Saif S."/>
            <person name="Shea T."/>
            <person name="Sykes S."/>
            <person name="Wortman J."/>
            <person name="Nusbaum C."/>
            <person name="Birren B."/>
        </authorList>
    </citation>
    <scope>NUCLEOTIDE SEQUENCE [LARGE SCALE GENOMIC DNA]</scope>
    <source>
        <strain evidence="14">APO3</strain>
    </source>
</reference>
<dbReference type="GeneID" id="20811422"/>
<dbReference type="PROSITE" id="PS50862">
    <property type="entry name" value="AA_TRNA_LIGASE_II"/>
    <property type="match status" value="1"/>
</dbReference>
<keyword evidence="8" id="KW-0648">Protein biosynthesis</keyword>
<dbReference type="HAMAP" id="MF_00252">
    <property type="entry name" value="Lys_tRNA_synth_class2"/>
    <property type="match status" value="1"/>
</dbReference>
<gene>
    <name evidence="14" type="ORF">H257_09426</name>
</gene>